<organism evidence="5 6">
    <name type="scientific">Kwoniella mangroviensis CBS 10435</name>
    <dbReference type="NCBI Taxonomy" id="1331196"/>
    <lineage>
        <taxon>Eukaryota</taxon>
        <taxon>Fungi</taxon>
        <taxon>Dikarya</taxon>
        <taxon>Basidiomycota</taxon>
        <taxon>Agaricomycotina</taxon>
        <taxon>Tremellomycetes</taxon>
        <taxon>Tremellales</taxon>
        <taxon>Cryptococcaceae</taxon>
        <taxon>Kwoniella</taxon>
    </lineage>
</organism>
<dbReference type="STRING" id="1331196.A0A1B9ISJ9"/>
<evidence type="ECO:0000313" key="5">
    <source>
        <dbReference type="EMBL" id="OCF58506.1"/>
    </source>
</evidence>
<accession>A0A1B9ISJ9</accession>
<feature type="compositionally biased region" description="Low complexity" evidence="3">
    <location>
        <begin position="57"/>
        <end position="71"/>
    </location>
</feature>
<dbReference type="Gene3D" id="1.10.510.10">
    <property type="entry name" value="Transferase(Phosphotransferase) domain 1"/>
    <property type="match status" value="2"/>
</dbReference>
<dbReference type="InterPro" id="IPR000719">
    <property type="entry name" value="Prot_kinase_dom"/>
</dbReference>
<gene>
    <name evidence="5" type="ORF">L486_04539</name>
</gene>
<feature type="region of interest" description="Disordered" evidence="3">
    <location>
        <begin position="632"/>
        <end position="653"/>
    </location>
</feature>
<reference evidence="6" key="2">
    <citation type="submission" date="2013-12" db="EMBL/GenBank/DDBJ databases">
        <title>Evolution of pathogenesis and genome organization in the Tremellales.</title>
        <authorList>
            <person name="Cuomo C."/>
            <person name="Litvintseva A."/>
            <person name="Heitman J."/>
            <person name="Chen Y."/>
            <person name="Sun S."/>
            <person name="Springer D."/>
            <person name="Dromer F."/>
            <person name="Young S."/>
            <person name="Zeng Q."/>
            <person name="Chapman S."/>
            <person name="Gujja S."/>
            <person name="Saif S."/>
            <person name="Birren B."/>
        </authorList>
    </citation>
    <scope>NUCLEOTIDE SEQUENCE [LARGE SCALE GENOMIC DNA]</scope>
    <source>
        <strain evidence="6">CBS 10435</strain>
    </source>
</reference>
<feature type="compositionally biased region" description="Low complexity" evidence="3">
    <location>
        <begin position="634"/>
        <end position="647"/>
    </location>
</feature>
<dbReference type="AlphaFoldDB" id="A0A1B9ISJ9"/>
<feature type="region of interest" description="Disordered" evidence="3">
    <location>
        <begin position="671"/>
        <end position="696"/>
    </location>
</feature>
<feature type="domain" description="Protein kinase" evidence="4">
    <location>
        <begin position="31"/>
        <end position="411"/>
    </location>
</feature>
<keyword evidence="5" id="KW-0418">Kinase</keyword>
<feature type="region of interest" description="Disordered" evidence="3">
    <location>
        <begin position="493"/>
        <end position="552"/>
    </location>
</feature>
<evidence type="ECO:0000313" key="6">
    <source>
        <dbReference type="Proteomes" id="UP000092583"/>
    </source>
</evidence>
<dbReference type="InterPro" id="IPR001245">
    <property type="entry name" value="Ser-Thr/Tyr_kinase_cat_dom"/>
</dbReference>
<keyword evidence="2" id="KW-0067">ATP-binding</keyword>
<dbReference type="InterPro" id="IPR050629">
    <property type="entry name" value="STE20/SPS1-PAK"/>
</dbReference>
<dbReference type="GO" id="GO:0004674">
    <property type="term" value="F:protein serine/threonine kinase activity"/>
    <property type="evidence" value="ECO:0007669"/>
    <property type="project" value="TreeGrafter"/>
</dbReference>
<sequence length="861" mass="94950">MNAHHQPKTDHHRGMKDDGYWNVFTSDFGDYELGPAIGFGASSTVYEAIFTVPPTIQPIPTNTTITTTTTTPDDDNSKRRRPSLSISVPSDRSQERICAIKVSTSHPDVDLLSKEIKMLGLCRHPNVLRILSTFTLPPDHHRICLVTPFIPGGSLSGILSWRSRLITTPKTHHFPSFRLGHRKSKHHDDNDNDDNDEEDKGRLDEEEIKCVTKQVLEGLGYLHTNGFLHRDVKAGNLLVDQDGTILLADFGVGGDLNAPPSPVRSRKNRLAADELKFDSNKDETPKILQNGFGPGKKDNGFIGGEDLRKRKSFVGTPNWMAPEVILGQKYDQKADIWSLGITLLELAHGSVPGWKYKPNKALSHIITDPSPTLDRSVGGYSKLMKEFIDLCLNKDPAVRPIAKTLSEHHWLKGAKKNSFLAQSLLADVPPLAQRQELRRVPTKSSLLSHASSWDFSNTPNPSIPSSPIRSSLLIPSARSPSISSHMEYFNSIGRTGSHSHSHSRTSSFSGLPPSPRVSLRQWAEKSYDESTTNTNNNNLSLNFRTGSERGSKRKSLASAGLLRKGKSTNTFDYSNTNRSFPADIEAISTSFVDVKIRQSTQTPELGGLRDLKLDDVQSQPTIGIMSPVMEITKSQQSQPTASATSTPEVGNHVETFGLGISDAMLGNESKLDDRQGFSESPENISEGHLHHRPDELHKQNQVDEREEMMANNGKMDNSSAGIEGESPQQQVDRGSTEEEISLSHDGTKVPQPPTRSPTIVESSNDHSSGLSNGNTINGKIEQAQYTVQAKEKKNWLSIKRNELNSYGNTNKPLLTRITSSSKSEMNDHVHTSKQGEHAMGKTGSWQGVLGRVTGKIRECQI</sequence>
<dbReference type="InterPro" id="IPR011009">
    <property type="entry name" value="Kinase-like_dom_sf"/>
</dbReference>
<feature type="compositionally biased region" description="Polar residues" evidence="3">
    <location>
        <begin position="714"/>
        <end position="733"/>
    </location>
</feature>
<dbReference type="SUPFAM" id="SSF56112">
    <property type="entry name" value="Protein kinase-like (PK-like)"/>
    <property type="match status" value="1"/>
</dbReference>
<dbReference type="EMBL" id="KI669462">
    <property type="protein sequence ID" value="OCF58506.1"/>
    <property type="molecule type" value="Genomic_DNA"/>
</dbReference>
<dbReference type="PROSITE" id="PS00108">
    <property type="entry name" value="PROTEIN_KINASE_ST"/>
    <property type="match status" value="1"/>
</dbReference>
<evidence type="ECO:0000259" key="4">
    <source>
        <dbReference type="PROSITE" id="PS50011"/>
    </source>
</evidence>
<keyword evidence="5" id="KW-0808">Transferase</keyword>
<feature type="compositionally biased region" description="Polar residues" evidence="3">
    <location>
        <begin position="756"/>
        <end position="776"/>
    </location>
</feature>
<feature type="compositionally biased region" description="Low complexity" evidence="3">
    <location>
        <begin position="530"/>
        <end position="542"/>
    </location>
</feature>
<proteinExistence type="predicted"/>
<feature type="compositionally biased region" description="Basic residues" evidence="3">
    <location>
        <begin position="176"/>
        <end position="185"/>
    </location>
</feature>
<dbReference type="Pfam" id="PF07714">
    <property type="entry name" value="PK_Tyr_Ser-Thr"/>
    <property type="match status" value="1"/>
</dbReference>
<dbReference type="SMART" id="SM00220">
    <property type="entry name" value="S_TKc"/>
    <property type="match status" value="1"/>
</dbReference>
<reference evidence="5 6" key="1">
    <citation type="submission" date="2013-07" db="EMBL/GenBank/DDBJ databases">
        <title>The Genome Sequence of Kwoniella mangroviensis CBS10435.</title>
        <authorList>
            <consortium name="The Broad Institute Genome Sequencing Platform"/>
            <person name="Cuomo C."/>
            <person name="Litvintseva A."/>
            <person name="Chen Y."/>
            <person name="Heitman J."/>
            <person name="Sun S."/>
            <person name="Springer D."/>
            <person name="Dromer F."/>
            <person name="Young S.K."/>
            <person name="Zeng Q."/>
            <person name="Gargeya S."/>
            <person name="Fitzgerald M."/>
            <person name="Abouelleil A."/>
            <person name="Alvarado L."/>
            <person name="Berlin A.M."/>
            <person name="Chapman S.B."/>
            <person name="Dewar J."/>
            <person name="Goldberg J."/>
            <person name="Griggs A."/>
            <person name="Gujja S."/>
            <person name="Hansen M."/>
            <person name="Howarth C."/>
            <person name="Imamovic A."/>
            <person name="Larimer J."/>
            <person name="McCowan C."/>
            <person name="Murphy C."/>
            <person name="Pearson M."/>
            <person name="Priest M."/>
            <person name="Roberts A."/>
            <person name="Saif S."/>
            <person name="Shea T."/>
            <person name="Sykes S."/>
            <person name="Wortman J."/>
            <person name="Nusbaum C."/>
            <person name="Birren B."/>
        </authorList>
    </citation>
    <scope>NUCLEOTIDE SEQUENCE [LARGE SCALE GENOMIC DNA]</scope>
    <source>
        <strain evidence="5 6">CBS 10435</strain>
    </source>
</reference>
<dbReference type="GO" id="GO:0005737">
    <property type="term" value="C:cytoplasm"/>
    <property type="evidence" value="ECO:0007669"/>
    <property type="project" value="TreeGrafter"/>
</dbReference>
<feature type="region of interest" description="Disordered" evidence="3">
    <location>
        <begin position="712"/>
        <end position="776"/>
    </location>
</feature>
<feature type="region of interest" description="Disordered" evidence="3">
    <location>
        <begin position="176"/>
        <end position="202"/>
    </location>
</feature>
<evidence type="ECO:0000256" key="3">
    <source>
        <dbReference type="SAM" id="MobiDB-lite"/>
    </source>
</evidence>
<name>A0A1B9ISJ9_9TREE</name>
<keyword evidence="1" id="KW-0547">Nucleotide-binding</keyword>
<dbReference type="PROSITE" id="PS50011">
    <property type="entry name" value="PROTEIN_KINASE_DOM"/>
    <property type="match status" value="1"/>
</dbReference>
<dbReference type="PANTHER" id="PTHR48012">
    <property type="entry name" value="STERILE20-LIKE KINASE, ISOFORM B-RELATED"/>
    <property type="match status" value="1"/>
</dbReference>
<evidence type="ECO:0000256" key="1">
    <source>
        <dbReference type="ARBA" id="ARBA00022741"/>
    </source>
</evidence>
<evidence type="ECO:0000256" key="2">
    <source>
        <dbReference type="ARBA" id="ARBA00022840"/>
    </source>
</evidence>
<feature type="region of interest" description="Disordered" evidence="3">
    <location>
        <begin position="57"/>
        <end position="90"/>
    </location>
</feature>
<dbReference type="Proteomes" id="UP000092583">
    <property type="component" value="Unassembled WGS sequence"/>
</dbReference>
<dbReference type="Pfam" id="PF00069">
    <property type="entry name" value="Pkinase"/>
    <property type="match status" value="1"/>
</dbReference>
<dbReference type="GO" id="GO:0005524">
    <property type="term" value="F:ATP binding"/>
    <property type="evidence" value="ECO:0007669"/>
    <property type="project" value="UniProtKB-KW"/>
</dbReference>
<protein>
    <submittedName>
        <fullName evidence="5">STE/STE20/FRAY protein kinase</fullName>
    </submittedName>
</protein>
<dbReference type="PANTHER" id="PTHR48012:SF16">
    <property type="entry name" value="NON-SPECIFIC SERINE_THREONINE PROTEIN KINASE"/>
    <property type="match status" value="1"/>
</dbReference>
<feature type="compositionally biased region" description="Basic and acidic residues" evidence="3">
    <location>
        <begin position="685"/>
        <end position="696"/>
    </location>
</feature>
<dbReference type="OrthoDB" id="248923at2759"/>
<dbReference type="InterPro" id="IPR008271">
    <property type="entry name" value="Ser/Thr_kinase_AS"/>
</dbReference>
<keyword evidence="6" id="KW-1185">Reference proteome</keyword>